<keyword evidence="1" id="KW-0863">Zinc-finger</keyword>
<accession>A0A0L8GR87</accession>
<dbReference type="AlphaFoldDB" id="A0A0L8GR87"/>
<name>A0A0L8GR87_OCTBM</name>
<dbReference type="InterPro" id="IPR036875">
    <property type="entry name" value="Znf_CCHC_sf"/>
</dbReference>
<dbReference type="SUPFAM" id="SSF57756">
    <property type="entry name" value="Retrovirus zinc finger-like domains"/>
    <property type="match status" value="1"/>
</dbReference>
<dbReference type="InterPro" id="IPR001878">
    <property type="entry name" value="Znf_CCHC"/>
</dbReference>
<dbReference type="Gene3D" id="4.10.60.10">
    <property type="entry name" value="Zinc finger, CCHC-type"/>
    <property type="match status" value="1"/>
</dbReference>
<reference evidence="4" key="1">
    <citation type="submission" date="2015-07" db="EMBL/GenBank/DDBJ databases">
        <title>MeaNS - Measles Nucleotide Surveillance Program.</title>
        <authorList>
            <person name="Tran T."/>
            <person name="Druce J."/>
        </authorList>
    </citation>
    <scope>NUCLEOTIDE SEQUENCE</scope>
    <source>
        <strain evidence="4">UCB-OBI-ISO-001</strain>
        <tissue evidence="4">Gonad</tissue>
    </source>
</reference>
<evidence type="ECO:0000259" key="3">
    <source>
        <dbReference type="PROSITE" id="PS50158"/>
    </source>
</evidence>
<evidence type="ECO:0000256" key="1">
    <source>
        <dbReference type="PROSITE-ProRule" id="PRU00047"/>
    </source>
</evidence>
<gene>
    <name evidence="4" type="ORF">OCBIM_22029889mg</name>
</gene>
<dbReference type="GO" id="GO:0003676">
    <property type="term" value="F:nucleic acid binding"/>
    <property type="evidence" value="ECO:0007669"/>
    <property type="project" value="InterPro"/>
</dbReference>
<dbReference type="EMBL" id="KQ420837">
    <property type="protein sequence ID" value="KOF79110.1"/>
    <property type="molecule type" value="Genomic_DNA"/>
</dbReference>
<feature type="compositionally biased region" description="Basic and acidic residues" evidence="2">
    <location>
        <begin position="119"/>
        <end position="134"/>
    </location>
</feature>
<sequence length="285" mass="33796">MYSENVKAIRVDKDIYKRLRDMCGSEIDPPGVLVEFDDLPPVIELKDLEPFKGKKKKIVLLKRKREKKVLVHIRLPDLHKIAEELVLADDTRLRIVVERRPPVCYACGIRGHMKAKCPLKSEREEAEKESREEEIATAEEEMEKKERDGKRKKNEEPTEERTQRPEPLTSKEEERRKKRLKSEKEEETETKTREEPLKGKHERVMVCYRKSAEIEKRISKMKSILRIKLADKEENQNEKAELLEDDRARRLKEIFGDRIENTAPRFRYDKLPSVVAFEDLMDFMV</sequence>
<proteinExistence type="predicted"/>
<keyword evidence="1" id="KW-0862">Zinc</keyword>
<feature type="domain" description="CCHC-type" evidence="3">
    <location>
        <begin position="104"/>
        <end position="118"/>
    </location>
</feature>
<evidence type="ECO:0000313" key="4">
    <source>
        <dbReference type="EMBL" id="KOF79110.1"/>
    </source>
</evidence>
<dbReference type="PROSITE" id="PS50158">
    <property type="entry name" value="ZF_CCHC"/>
    <property type="match status" value="1"/>
</dbReference>
<organism evidence="4">
    <name type="scientific">Octopus bimaculoides</name>
    <name type="common">California two-spotted octopus</name>
    <dbReference type="NCBI Taxonomy" id="37653"/>
    <lineage>
        <taxon>Eukaryota</taxon>
        <taxon>Metazoa</taxon>
        <taxon>Spiralia</taxon>
        <taxon>Lophotrochozoa</taxon>
        <taxon>Mollusca</taxon>
        <taxon>Cephalopoda</taxon>
        <taxon>Coleoidea</taxon>
        <taxon>Octopodiformes</taxon>
        <taxon>Octopoda</taxon>
        <taxon>Incirrata</taxon>
        <taxon>Octopodidae</taxon>
        <taxon>Octopus</taxon>
    </lineage>
</organism>
<evidence type="ECO:0000256" key="2">
    <source>
        <dbReference type="SAM" id="MobiDB-lite"/>
    </source>
</evidence>
<protein>
    <recommendedName>
        <fullName evidence="3">CCHC-type domain-containing protein</fullName>
    </recommendedName>
</protein>
<dbReference type="GO" id="GO:0008270">
    <property type="term" value="F:zinc ion binding"/>
    <property type="evidence" value="ECO:0007669"/>
    <property type="project" value="UniProtKB-KW"/>
</dbReference>
<keyword evidence="1" id="KW-0479">Metal-binding</keyword>
<feature type="compositionally biased region" description="Basic and acidic residues" evidence="2">
    <location>
        <begin position="189"/>
        <end position="198"/>
    </location>
</feature>
<feature type="compositionally biased region" description="Basic and acidic residues" evidence="2">
    <location>
        <begin position="142"/>
        <end position="175"/>
    </location>
</feature>
<feature type="region of interest" description="Disordered" evidence="2">
    <location>
        <begin position="118"/>
        <end position="198"/>
    </location>
</feature>